<sequence>WAGQTVIKSLWAKAYYQQQKDKGQRHQTILRSLAYKWQRILFRCWKNRETYNEKHYLQVLQKRSSPLIPIIANLKKTNPKLCEQFT</sequence>
<reference evidence="2" key="1">
    <citation type="journal article" date="2019" name="Int. J. Syst. Evol. Microbiol.">
        <title>The Global Catalogue of Microorganisms (GCM) 10K type strain sequencing project: providing services to taxonomists for standard genome sequencing and annotation.</title>
        <authorList>
            <consortium name="The Broad Institute Genomics Platform"/>
            <consortium name="The Broad Institute Genome Sequencing Center for Infectious Disease"/>
            <person name="Wu L."/>
            <person name="Ma J."/>
        </authorList>
    </citation>
    <scope>NUCLEOTIDE SEQUENCE [LARGE SCALE GENOMIC DNA]</scope>
    <source>
        <strain evidence="2">CGMCC 4.1467</strain>
    </source>
</reference>
<protein>
    <recommendedName>
        <fullName evidence="3">IS110 family transposase</fullName>
    </recommendedName>
</protein>
<evidence type="ECO:0000313" key="2">
    <source>
        <dbReference type="Proteomes" id="UP001596472"/>
    </source>
</evidence>
<proteinExistence type="predicted"/>
<accession>A0ABW2LE68</accession>
<dbReference type="EMBL" id="JBHTBS010000029">
    <property type="protein sequence ID" value="MFC7339649.1"/>
    <property type="molecule type" value="Genomic_DNA"/>
</dbReference>
<evidence type="ECO:0008006" key="3">
    <source>
        <dbReference type="Google" id="ProtNLM"/>
    </source>
</evidence>
<organism evidence="1 2">
    <name type="scientific">Haloferula chungangensis</name>
    <dbReference type="NCBI Taxonomy" id="1048331"/>
    <lineage>
        <taxon>Bacteria</taxon>
        <taxon>Pseudomonadati</taxon>
        <taxon>Verrucomicrobiota</taxon>
        <taxon>Verrucomicrobiia</taxon>
        <taxon>Verrucomicrobiales</taxon>
        <taxon>Verrucomicrobiaceae</taxon>
        <taxon>Haloferula</taxon>
    </lineage>
</organism>
<name>A0ABW2LE68_9BACT</name>
<feature type="non-terminal residue" evidence="1">
    <location>
        <position position="1"/>
    </location>
</feature>
<evidence type="ECO:0000313" key="1">
    <source>
        <dbReference type="EMBL" id="MFC7339649.1"/>
    </source>
</evidence>
<keyword evidence="2" id="KW-1185">Reference proteome</keyword>
<dbReference type="Proteomes" id="UP001596472">
    <property type="component" value="Unassembled WGS sequence"/>
</dbReference>
<comment type="caution">
    <text evidence="1">The sequence shown here is derived from an EMBL/GenBank/DDBJ whole genome shotgun (WGS) entry which is preliminary data.</text>
</comment>
<gene>
    <name evidence="1" type="ORF">ACFQY0_20865</name>
</gene>